<dbReference type="Pfam" id="PF00754">
    <property type="entry name" value="F5_F8_type_C"/>
    <property type="match status" value="1"/>
</dbReference>
<feature type="domain" description="F5/8 type C" evidence="2">
    <location>
        <begin position="251"/>
        <end position="407"/>
    </location>
</feature>
<dbReference type="CDD" id="cd07197">
    <property type="entry name" value="nitrilase"/>
    <property type="match status" value="1"/>
</dbReference>
<dbReference type="Gene3D" id="2.60.120.260">
    <property type="entry name" value="Galactose-binding domain-like"/>
    <property type="match status" value="1"/>
</dbReference>
<evidence type="ECO:0000256" key="1">
    <source>
        <dbReference type="ARBA" id="ARBA00022801"/>
    </source>
</evidence>
<evidence type="ECO:0000313" key="4">
    <source>
        <dbReference type="EMBL" id="HED10834.1"/>
    </source>
</evidence>
<dbReference type="InterPro" id="IPR008979">
    <property type="entry name" value="Galactose-bd-like_sf"/>
</dbReference>
<feature type="domain" description="CN hydrolase" evidence="3">
    <location>
        <begin position="23"/>
        <end position="256"/>
    </location>
</feature>
<dbReference type="Pfam" id="PF00795">
    <property type="entry name" value="CN_hydrolase"/>
    <property type="match status" value="1"/>
</dbReference>
<evidence type="ECO:0000259" key="3">
    <source>
        <dbReference type="PROSITE" id="PS50263"/>
    </source>
</evidence>
<dbReference type="AlphaFoldDB" id="A0A7V1LMN9"/>
<dbReference type="PROSITE" id="PS50263">
    <property type="entry name" value="CN_HYDROLASE"/>
    <property type="match status" value="1"/>
</dbReference>
<evidence type="ECO:0008006" key="5">
    <source>
        <dbReference type="Google" id="ProtNLM"/>
    </source>
</evidence>
<evidence type="ECO:0000259" key="2">
    <source>
        <dbReference type="PROSITE" id="PS50022"/>
    </source>
</evidence>
<protein>
    <recommendedName>
        <fullName evidence="5">F5/8 type C domain-containing protein</fullName>
    </recommendedName>
</protein>
<dbReference type="PANTHER" id="PTHR43674">
    <property type="entry name" value="NITRILASE C965.09-RELATED"/>
    <property type="match status" value="1"/>
</dbReference>
<accession>A0A7V1LMN9</accession>
<name>A0A7V1LMN9_CALAY</name>
<dbReference type="InterPro" id="IPR000421">
    <property type="entry name" value="FA58C"/>
</dbReference>
<dbReference type="InterPro" id="IPR050345">
    <property type="entry name" value="Aliph_Amidase/BUP"/>
</dbReference>
<organism evidence="4">
    <name type="scientific">Caldithrix abyssi</name>
    <dbReference type="NCBI Taxonomy" id="187145"/>
    <lineage>
        <taxon>Bacteria</taxon>
        <taxon>Pseudomonadati</taxon>
        <taxon>Calditrichota</taxon>
        <taxon>Calditrichia</taxon>
        <taxon>Calditrichales</taxon>
        <taxon>Calditrichaceae</taxon>
        <taxon>Caldithrix</taxon>
    </lineage>
</organism>
<dbReference type="PANTHER" id="PTHR43674:SF2">
    <property type="entry name" value="BETA-UREIDOPROPIONASE"/>
    <property type="match status" value="1"/>
</dbReference>
<gene>
    <name evidence="4" type="ORF">ENJ10_09100</name>
</gene>
<comment type="caution">
    <text evidence="4">The sequence shown here is derived from an EMBL/GenBank/DDBJ whole genome shotgun (WGS) entry which is preliminary data.</text>
</comment>
<dbReference type="SUPFAM" id="SSF56317">
    <property type="entry name" value="Carbon-nitrogen hydrolase"/>
    <property type="match status" value="1"/>
</dbReference>
<dbReference type="Proteomes" id="UP000886005">
    <property type="component" value="Unassembled WGS sequence"/>
</dbReference>
<dbReference type="SUPFAM" id="SSF49785">
    <property type="entry name" value="Galactose-binding domain-like"/>
    <property type="match status" value="1"/>
</dbReference>
<dbReference type="Gene3D" id="3.60.110.10">
    <property type="entry name" value="Carbon-nitrogen hydrolase"/>
    <property type="match status" value="1"/>
</dbReference>
<keyword evidence="1" id="KW-0378">Hydrolase</keyword>
<dbReference type="InterPro" id="IPR036526">
    <property type="entry name" value="C-N_Hydrolase_sf"/>
</dbReference>
<dbReference type="InterPro" id="IPR003010">
    <property type="entry name" value="C-N_Hydrolase"/>
</dbReference>
<proteinExistence type="predicted"/>
<dbReference type="GO" id="GO:0050126">
    <property type="term" value="F:N-carbamoylputrescine amidase activity"/>
    <property type="evidence" value="ECO:0007669"/>
    <property type="project" value="TreeGrafter"/>
</dbReference>
<dbReference type="PROSITE" id="PS50022">
    <property type="entry name" value="FA58C_3"/>
    <property type="match status" value="1"/>
</dbReference>
<dbReference type="GO" id="GO:0033388">
    <property type="term" value="P:putrescine biosynthetic process from arginine"/>
    <property type="evidence" value="ECO:0007669"/>
    <property type="project" value="TreeGrafter"/>
</dbReference>
<reference evidence="4" key="1">
    <citation type="journal article" date="2020" name="mSystems">
        <title>Genome- and Community-Level Interaction Insights into Carbon Utilization and Element Cycling Functions of Hydrothermarchaeota in Hydrothermal Sediment.</title>
        <authorList>
            <person name="Zhou Z."/>
            <person name="Liu Y."/>
            <person name="Xu W."/>
            <person name="Pan J."/>
            <person name="Luo Z.H."/>
            <person name="Li M."/>
        </authorList>
    </citation>
    <scope>NUCLEOTIDE SEQUENCE [LARGE SCALE GENOMIC DNA]</scope>
    <source>
        <strain evidence="4">HyVt-456</strain>
    </source>
</reference>
<dbReference type="EMBL" id="DRLD01000254">
    <property type="protein sequence ID" value="HED10834.1"/>
    <property type="molecule type" value="Genomic_DNA"/>
</dbReference>
<sequence length="408" mass="45121">MRGKWITALCLLVSFAMAEKRIVRVGAVSMEKTLNFRQPLDVKIREVMPLIKKSGAAGLALDLLVLPEYLFRGRNHESGAQKLSNSVLLDSMKAAAAANRINIIFQLVEKEGERFYNTALVVNRQGRLAGKYRKVNLPPEEHWATPGDSLSVFNLDFGRVGVLICWDFWFTEPAKKLVEKGAELLVVPTWCNIKQNLKINNAQNGVPILFSVLRSTTCTEGGRQDVHSSVYDPLGRPVSTVHAVGESRIAVAEVRLGAVKNLARGKAVKTGAPGLSGFPARNVVDGLYNTERDAPAGSQTAWKARPLPQWIEIDLGSRHTLRRLSLALFGGENYRFRIEGSGDGEHYTQLADTLSHYETFIEHGIAGAEIYSVLLPVAREGYRYVRVTVNSATKREITINEILIFGDP</sequence>